<evidence type="ECO:0000313" key="3">
    <source>
        <dbReference type="Proteomes" id="UP000604341"/>
    </source>
</evidence>
<keyword evidence="1" id="KW-0812">Transmembrane</keyword>
<reference evidence="3" key="1">
    <citation type="journal article" date="2019" name="Int. J. Syst. Evol. Microbiol.">
        <title>The Global Catalogue of Microorganisms (GCM) 10K type strain sequencing project: providing services to taxonomists for standard genome sequencing and annotation.</title>
        <authorList>
            <consortium name="The Broad Institute Genomics Platform"/>
            <consortium name="The Broad Institute Genome Sequencing Center for Infectious Disease"/>
            <person name="Wu L."/>
            <person name="Ma J."/>
        </authorList>
    </citation>
    <scope>NUCLEOTIDE SEQUENCE [LARGE SCALE GENOMIC DNA]</scope>
    <source>
        <strain evidence="3">JCM 19173</strain>
    </source>
</reference>
<keyword evidence="3" id="KW-1185">Reference proteome</keyword>
<keyword evidence="1" id="KW-0472">Membrane</keyword>
<evidence type="ECO:0000256" key="1">
    <source>
        <dbReference type="SAM" id="Phobius"/>
    </source>
</evidence>
<sequence>MGQMHPAPAARTALLPILLLIPAAALTLWVAGATFDAGTSSALARTLRYVALTPLLLITVNRLPWPTFALLACGWMTGVLTVTATLAGTMNWLLGAPALLLAMACAAGFILLRR</sequence>
<protein>
    <submittedName>
        <fullName evidence="2">Uncharacterized protein</fullName>
    </submittedName>
</protein>
<proteinExistence type="predicted"/>
<organism evidence="2 3">
    <name type="scientific">Deinococcus radiotolerans</name>
    <dbReference type="NCBI Taxonomy" id="1309407"/>
    <lineage>
        <taxon>Bacteria</taxon>
        <taxon>Thermotogati</taxon>
        <taxon>Deinococcota</taxon>
        <taxon>Deinococci</taxon>
        <taxon>Deinococcales</taxon>
        <taxon>Deinococcaceae</taxon>
        <taxon>Deinococcus</taxon>
    </lineage>
</organism>
<name>A0ABQ2FLV9_9DEIO</name>
<dbReference type="EMBL" id="BMPE01000008">
    <property type="protein sequence ID" value="GGL07358.1"/>
    <property type="molecule type" value="Genomic_DNA"/>
</dbReference>
<accession>A0ABQ2FLV9</accession>
<keyword evidence="1" id="KW-1133">Transmembrane helix</keyword>
<feature type="transmembrane region" description="Helical" evidence="1">
    <location>
        <begin position="67"/>
        <end position="86"/>
    </location>
</feature>
<comment type="caution">
    <text evidence="2">The sequence shown here is derived from an EMBL/GenBank/DDBJ whole genome shotgun (WGS) entry which is preliminary data.</text>
</comment>
<gene>
    <name evidence="2" type="ORF">GCM10010844_27710</name>
</gene>
<feature type="transmembrane region" description="Helical" evidence="1">
    <location>
        <begin position="92"/>
        <end position="112"/>
    </location>
</feature>
<evidence type="ECO:0000313" key="2">
    <source>
        <dbReference type="EMBL" id="GGL07358.1"/>
    </source>
</evidence>
<dbReference type="Proteomes" id="UP000604341">
    <property type="component" value="Unassembled WGS sequence"/>
</dbReference>